<dbReference type="Proteomes" id="UP000242474">
    <property type="component" value="Unassembled WGS sequence"/>
</dbReference>
<gene>
    <name evidence="1" type="ORF">COEREDRAFT_88892</name>
</gene>
<dbReference type="EMBL" id="KZ303520">
    <property type="protein sequence ID" value="PIA14223.1"/>
    <property type="molecule type" value="Genomic_DNA"/>
</dbReference>
<reference evidence="1 2" key="1">
    <citation type="journal article" date="2015" name="Genome Biol. Evol.">
        <title>Phylogenomic analyses indicate that early fungi evolved digesting cell walls of algal ancestors of land plants.</title>
        <authorList>
            <person name="Chang Y."/>
            <person name="Wang S."/>
            <person name="Sekimoto S."/>
            <person name="Aerts A.L."/>
            <person name="Choi C."/>
            <person name="Clum A."/>
            <person name="LaButti K.M."/>
            <person name="Lindquist E.A."/>
            <person name="Yee Ngan C."/>
            <person name="Ohm R.A."/>
            <person name="Salamov A.A."/>
            <person name="Grigoriev I.V."/>
            <person name="Spatafora J.W."/>
            <person name="Berbee M.L."/>
        </authorList>
    </citation>
    <scope>NUCLEOTIDE SEQUENCE [LARGE SCALE GENOMIC DNA]</scope>
    <source>
        <strain evidence="1 2">NRRL 1564</strain>
    </source>
</reference>
<keyword evidence="2" id="KW-1185">Reference proteome</keyword>
<organism evidence="1 2">
    <name type="scientific">Coemansia reversa (strain ATCC 12441 / NRRL 1564)</name>
    <dbReference type="NCBI Taxonomy" id="763665"/>
    <lineage>
        <taxon>Eukaryota</taxon>
        <taxon>Fungi</taxon>
        <taxon>Fungi incertae sedis</taxon>
        <taxon>Zoopagomycota</taxon>
        <taxon>Kickxellomycotina</taxon>
        <taxon>Kickxellomycetes</taxon>
        <taxon>Kickxellales</taxon>
        <taxon>Kickxellaceae</taxon>
        <taxon>Coemansia</taxon>
    </lineage>
</organism>
<evidence type="ECO:0000313" key="1">
    <source>
        <dbReference type="EMBL" id="PIA14223.1"/>
    </source>
</evidence>
<sequence>MSTIYFSENKLKNNFTFIAVCRRWRELAKHAVYSRYVSARESKAVMLSLHKEDELFTNPLLRLKKQYRELSHRMSIQYYTRQLLFLRNLIYLDSARKTSLDKLNLSRSQINRKAIYMKFGTESELLTKGSSESFNKRIREKDPINGTYLMFKRYPSVKHIVRIMSTIARTPEPYCIPWFSITHLEICASLKFDDVLELSVFMPALKNLAVKGIQIHKGSLDAEPHTPAELKENWCFDPAEDEYIHMDTKTIINYLNYSDDDNNFKDYAHGLLYKYCLPSNSEITSLSLEYSGKSSYSCIMWTSRISIALFSAYNLLSIKCAKYAYVSCNGKSSIVYR</sequence>
<accession>A0A2G5B5A2</accession>
<proteinExistence type="predicted"/>
<dbReference type="OrthoDB" id="10366979at2759"/>
<protein>
    <submittedName>
        <fullName evidence="1">Uncharacterized protein</fullName>
    </submittedName>
</protein>
<dbReference type="AlphaFoldDB" id="A0A2G5B5A2"/>
<evidence type="ECO:0000313" key="2">
    <source>
        <dbReference type="Proteomes" id="UP000242474"/>
    </source>
</evidence>
<name>A0A2G5B5A2_COERN</name>